<keyword evidence="9" id="KW-0807">Transducer</keyword>
<feature type="domain" description="G-protein coupled receptors family 2 profile 2" evidence="12">
    <location>
        <begin position="214"/>
        <end position="481"/>
    </location>
</feature>
<feature type="transmembrane region" description="Helical" evidence="10">
    <location>
        <begin position="327"/>
        <end position="351"/>
    </location>
</feature>
<dbReference type="SUPFAM" id="SSF81321">
    <property type="entry name" value="Family A G protein-coupled receptor-like"/>
    <property type="match status" value="1"/>
</dbReference>
<dbReference type="STRING" id="7460.J7ETA9"/>
<dbReference type="HOGENOM" id="CLU_002753_3_0_1"/>
<dbReference type="InterPro" id="IPR051384">
    <property type="entry name" value="Mth_GPCR"/>
</dbReference>
<evidence type="ECO:0000256" key="3">
    <source>
        <dbReference type="ARBA" id="ARBA00022692"/>
    </source>
</evidence>
<accession>J7ETA9</accession>
<dbReference type="SUPFAM" id="SSF63877">
    <property type="entry name" value="Methuselah ectodomain"/>
    <property type="match status" value="1"/>
</dbReference>
<dbReference type="EnsemblMetazoa" id="XM_006568598">
    <property type="protein sequence ID" value="XP_006568661"/>
    <property type="gene ID" value="LOC724760"/>
</dbReference>
<keyword evidence="8 16" id="KW-0675">Receptor</keyword>
<evidence type="ECO:0000256" key="7">
    <source>
        <dbReference type="ARBA" id="ARBA00023136"/>
    </source>
</evidence>
<keyword evidence="7 10" id="KW-0472">Membrane</keyword>
<name>A0A8U0YCD9_APIME</name>
<proteinExistence type="inferred from homology"/>
<feature type="chain" id="PRO_5044694286" evidence="11">
    <location>
        <begin position="19"/>
        <end position="538"/>
    </location>
</feature>
<feature type="transmembrane region" description="Helical" evidence="10">
    <location>
        <begin position="250"/>
        <end position="270"/>
    </location>
</feature>
<feature type="transmembrane region" description="Helical" evidence="10">
    <location>
        <begin position="378"/>
        <end position="400"/>
    </location>
</feature>
<evidence type="ECO:0000256" key="1">
    <source>
        <dbReference type="ARBA" id="ARBA00004127"/>
    </source>
</evidence>
<evidence type="ECO:0000256" key="8">
    <source>
        <dbReference type="ARBA" id="ARBA00023170"/>
    </source>
</evidence>
<dbReference type="Pfam" id="PF06652">
    <property type="entry name" value="Methuselah_N"/>
    <property type="match status" value="1"/>
</dbReference>
<dbReference type="GO" id="GO:0008528">
    <property type="term" value="F:G protein-coupled peptide receptor activity"/>
    <property type="evidence" value="ECO:0007669"/>
    <property type="project" value="TreeGrafter"/>
</dbReference>
<feature type="transmembrane region" description="Helical" evidence="10">
    <location>
        <begin position="282"/>
        <end position="307"/>
    </location>
</feature>
<dbReference type="GeneID" id="724760"/>
<comment type="subcellular location">
    <subcellularLocation>
        <location evidence="1">Endomembrane system</location>
        <topology evidence="1">Multi-pass membrane protein</topology>
    </subcellularLocation>
</comment>
<dbReference type="Gene3D" id="1.20.1070.10">
    <property type="entry name" value="Rhodopsin 7-helix transmembrane proteins"/>
    <property type="match status" value="1"/>
</dbReference>
<dbReference type="Gene3D" id="2.170.180.11">
    <property type="entry name" value="Methuselah ectodomain, domain 2"/>
    <property type="match status" value="1"/>
</dbReference>
<comment type="similarity">
    <text evidence="2">Belongs to the G-protein coupled receptor 2 family. Mth subfamily.</text>
</comment>
<reference evidence="13" key="1">
    <citation type="submission" date="2010-08" db="EMBL/GenBank/DDBJ databases">
        <title>The family-B GPCRs in the red flour beetle Tribolium castaneum and comparative genomic analysis with other insect family-B GPCRs.</title>
        <authorList>
            <person name="Li C.J."/>
            <person name="Li B."/>
        </authorList>
    </citation>
    <scope>NUCLEOTIDE SEQUENCE</scope>
    <source>
        <strain evidence="13">Am9</strain>
    </source>
</reference>
<feature type="signal peptide" evidence="11">
    <location>
        <begin position="1"/>
        <end position="18"/>
    </location>
</feature>
<dbReference type="InterPro" id="IPR010596">
    <property type="entry name" value="Methuselah_N_dom"/>
</dbReference>
<keyword evidence="15" id="KW-1185">Reference proteome</keyword>
<evidence type="ECO:0000256" key="4">
    <source>
        <dbReference type="ARBA" id="ARBA00022729"/>
    </source>
</evidence>
<evidence type="ECO:0000259" key="12">
    <source>
        <dbReference type="PROSITE" id="PS50261"/>
    </source>
</evidence>
<evidence type="ECO:0000313" key="15">
    <source>
        <dbReference type="Proteomes" id="UP000005203"/>
    </source>
</evidence>
<dbReference type="PANTHER" id="PTHR47154">
    <property type="entry name" value="G-PROTEIN COUPLED RECEPTOR MTH-RELATED"/>
    <property type="match status" value="1"/>
</dbReference>
<dbReference type="PROSITE" id="PS50261">
    <property type="entry name" value="G_PROTEIN_RECEP_F2_4"/>
    <property type="match status" value="1"/>
</dbReference>
<protein>
    <submittedName>
        <fullName evidence="16">G-protein coupled receptor Mth2 isoform X1</fullName>
    </submittedName>
    <submittedName>
        <fullName evidence="13">Methuselah-like protein 10</fullName>
    </submittedName>
</protein>
<gene>
    <name evidence="14" type="primary">724760</name>
    <name evidence="16" type="synonym">LOC724760</name>
</gene>
<evidence type="ECO:0000256" key="2">
    <source>
        <dbReference type="ARBA" id="ARBA00008979"/>
    </source>
</evidence>
<sequence length="538" mass="62625">MFRVVIGDLLLMILAINSIQPSSQFDTTPSLNQDSINFAVHESNVKMDNDNRTKYFHSNEDIEKSGMENIFTNAESKDQCFSNVIFMTDGKACIPLCCPYGNRMTNDKCIETNNTYRFPPLYNSNNLTLIDETPDYRRYFHLSVKDPCKGWQRYKLSPKEYTEDEFMILDNGSIYKYNKNEIFRDNDYCLGIISTMFDVIFCYKDEDEINVNVNEVLYPIGMIVSVPFLFATFIVYCLLPELKNLHGYTLRAHIISLLVAYVTLSSVNVIPQKHISNSLCIIFAFIIHFSFLASFFWLNVMCFDIWWTFGGFRSLHGSVKQRERKKFLIYSIYAWGCAAILTGICAIMDFLPKIPNYLIKPDFGKMNCWFTRDEAKAIYFYGPMGITVLCNICLFISTALKIRQHGKDTAQHLRGIDSRRHDDNKQWFNLYLKLFIVMGINWSMEIISWLCNNTPTYLWYLTDFTNTLQGVIIFIIFVWKDKVKRLLLRRFGCRESNVFSRNSTRSGCRTCTSSAPSFQEKIVTYSNESFCDKTIVDN</sequence>
<dbReference type="OMA" id="DFCITAG"/>
<reference evidence="15" key="4">
    <citation type="submission" date="2025-05" db="UniProtKB">
        <authorList>
            <consortium name="RefSeq"/>
        </authorList>
    </citation>
    <scope>NUCLEOTIDE SEQUENCE [LARGE SCALE GENOMIC DNA]</scope>
    <source>
        <strain evidence="15">DH4</strain>
    </source>
</reference>
<dbReference type="PANTHER" id="PTHR47154:SF2">
    <property type="entry name" value="G-PROTEIN COUPLED RECEPTOR MTH-RELATED"/>
    <property type="match status" value="1"/>
</dbReference>
<dbReference type="AlphaFoldDB" id="A0A8U0YCD9"/>
<dbReference type="CDD" id="cd15039">
    <property type="entry name" value="7tmB3_Methuselah-like"/>
    <property type="match status" value="1"/>
</dbReference>
<organism evidence="13">
    <name type="scientific">Apis mellifera</name>
    <name type="common">Honeybee</name>
    <dbReference type="NCBI Taxonomy" id="7460"/>
    <lineage>
        <taxon>Eukaryota</taxon>
        <taxon>Metazoa</taxon>
        <taxon>Ecdysozoa</taxon>
        <taxon>Arthropoda</taxon>
        <taxon>Hexapoda</taxon>
        <taxon>Insecta</taxon>
        <taxon>Pterygota</taxon>
        <taxon>Neoptera</taxon>
        <taxon>Endopterygota</taxon>
        <taxon>Hymenoptera</taxon>
        <taxon>Apocrita</taxon>
        <taxon>Aculeata</taxon>
        <taxon>Apoidea</taxon>
        <taxon>Anthophila</taxon>
        <taxon>Apidae</taxon>
        <taxon>Apis</taxon>
    </lineage>
</organism>
<feature type="transmembrane region" description="Helical" evidence="10">
    <location>
        <begin position="457"/>
        <end position="479"/>
    </location>
</feature>
<keyword evidence="6" id="KW-0297">G-protein coupled receptor</keyword>
<evidence type="ECO:0000256" key="9">
    <source>
        <dbReference type="ARBA" id="ARBA00023224"/>
    </source>
</evidence>
<dbReference type="InterPro" id="IPR017981">
    <property type="entry name" value="GPCR_2-like_7TM"/>
</dbReference>
<dbReference type="EMBL" id="HQ188200">
    <property type="protein sequence ID" value="AEM43035.1"/>
    <property type="molecule type" value="Genomic_DNA"/>
</dbReference>
<dbReference type="InterPro" id="IPR000832">
    <property type="entry name" value="GPCR_2_secretin-like"/>
</dbReference>
<evidence type="ECO:0000256" key="6">
    <source>
        <dbReference type="ARBA" id="ARBA00023040"/>
    </source>
</evidence>
<dbReference type="InterPro" id="IPR036272">
    <property type="entry name" value="Methuselah_N_sf"/>
</dbReference>
<evidence type="ECO:0000256" key="10">
    <source>
        <dbReference type="SAM" id="Phobius"/>
    </source>
</evidence>
<reference evidence="16" key="3">
    <citation type="submission" date="2025-04" db="UniProtKB">
        <authorList>
            <consortium name="RefSeq"/>
        </authorList>
    </citation>
    <scope>IDENTIFICATION</scope>
    <source>
        <strain evidence="16">DH4</strain>
        <tissue evidence="16">Whole body</tissue>
    </source>
</reference>
<dbReference type="RefSeq" id="XP_006568661.1">
    <property type="nucleotide sequence ID" value="XM_006568598.3"/>
</dbReference>
<dbReference type="OrthoDB" id="6082634at2759"/>
<dbReference type="InterPro" id="IPR023311">
    <property type="entry name" value="Methusela_ecto_dom_2"/>
</dbReference>
<evidence type="ECO:0000313" key="14">
    <source>
        <dbReference type="EnsemblMetazoa" id="XP_006568661"/>
    </source>
</evidence>
<keyword evidence="3 10" id="KW-0812">Transmembrane</keyword>
<reference evidence="14" key="2">
    <citation type="submission" date="2021-01" db="UniProtKB">
        <authorList>
            <consortium name="EnsemblMetazoa"/>
        </authorList>
    </citation>
    <scope>IDENTIFICATION</scope>
    <source>
        <strain evidence="14">DH4</strain>
    </source>
</reference>
<dbReference type="eggNOG" id="ENOG502R7A7">
    <property type="taxonomic scope" value="Eukaryota"/>
</dbReference>
<feature type="transmembrane region" description="Helical" evidence="10">
    <location>
        <begin position="216"/>
        <end position="238"/>
    </location>
</feature>
<dbReference type="GO" id="GO:0005886">
    <property type="term" value="C:plasma membrane"/>
    <property type="evidence" value="ECO:0007669"/>
    <property type="project" value="TreeGrafter"/>
</dbReference>
<keyword evidence="5 10" id="KW-1133">Transmembrane helix</keyword>
<dbReference type="GO" id="GO:0012505">
    <property type="term" value="C:endomembrane system"/>
    <property type="evidence" value="ECO:0007669"/>
    <property type="project" value="UniProtKB-SubCell"/>
</dbReference>
<accession>A0A8B6Z5L9</accession>
<evidence type="ECO:0000313" key="16">
    <source>
        <dbReference type="RefSeq" id="XP_006568661.1"/>
    </source>
</evidence>
<evidence type="ECO:0000313" key="13">
    <source>
        <dbReference type="EMBL" id="AEM43035.1"/>
    </source>
</evidence>
<evidence type="ECO:0000256" key="5">
    <source>
        <dbReference type="ARBA" id="ARBA00022989"/>
    </source>
</evidence>
<feature type="transmembrane region" description="Helical" evidence="10">
    <location>
        <begin position="430"/>
        <end position="451"/>
    </location>
</feature>
<dbReference type="Proteomes" id="UP000005203">
    <property type="component" value="Linkage group LG1"/>
</dbReference>
<dbReference type="GO" id="GO:0007166">
    <property type="term" value="P:cell surface receptor signaling pathway"/>
    <property type="evidence" value="ECO:0007669"/>
    <property type="project" value="InterPro"/>
</dbReference>
<dbReference type="PaxDb" id="7460-GB45875-PA"/>
<evidence type="ECO:0000256" key="11">
    <source>
        <dbReference type="SAM" id="SignalP"/>
    </source>
</evidence>
<dbReference type="Pfam" id="PF00002">
    <property type="entry name" value="7tm_2"/>
    <property type="match status" value="1"/>
</dbReference>
<keyword evidence="4 11" id="KW-0732">Signal</keyword>
<accession>A0A8U0YCD9</accession>